<feature type="region of interest" description="Disordered" evidence="1">
    <location>
        <begin position="113"/>
        <end position="136"/>
    </location>
</feature>
<feature type="domain" description="NADH:flavin oxidoreductase/NADH oxidase N-terminal" evidence="2">
    <location>
        <begin position="7"/>
        <end position="259"/>
    </location>
</feature>
<dbReference type="PANTHER" id="PTHR22893">
    <property type="entry name" value="NADH OXIDOREDUCTASE-RELATED"/>
    <property type="match status" value="1"/>
</dbReference>
<dbReference type="InParanoid" id="K5VZB8"/>
<dbReference type="Proteomes" id="UP000008370">
    <property type="component" value="Unassembled WGS sequence"/>
</dbReference>
<dbReference type="SUPFAM" id="SSF51395">
    <property type="entry name" value="FMN-linked oxidoreductases"/>
    <property type="match status" value="1"/>
</dbReference>
<reference evidence="3 4" key="1">
    <citation type="journal article" date="2012" name="BMC Genomics">
        <title>Comparative genomics of the white-rot fungi, Phanerochaete carnosa and P. chrysosporium, to elucidate the genetic basis of the distinct wood types they colonize.</title>
        <authorList>
            <person name="Suzuki H."/>
            <person name="MacDonald J."/>
            <person name="Syed K."/>
            <person name="Salamov A."/>
            <person name="Hori C."/>
            <person name="Aerts A."/>
            <person name="Henrissat B."/>
            <person name="Wiebenga A."/>
            <person name="vanKuyk P.A."/>
            <person name="Barry K."/>
            <person name="Lindquist E."/>
            <person name="LaButti K."/>
            <person name="Lapidus A."/>
            <person name="Lucas S."/>
            <person name="Coutinho P."/>
            <person name="Gong Y."/>
            <person name="Samejima M."/>
            <person name="Mahadevan R."/>
            <person name="Abou-Zaid M."/>
            <person name="de Vries R.P."/>
            <person name="Igarashi K."/>
            <person name="Yadav J.S."/>
            <person name="Grigoriev I.V."/>
            <person name="Master E.R."/>
        </authorList>
    </citation>
    <scope>NUCLEOTIDE SEQUENCE [LARGE SCALE GENOMIC DNA]</scope>
    <source>
        <strain evidence="3 4">HHB-10118-sp</strain>
    </source>
</reference>
<proteinExistence type="predicted"/>
<gene>
    <name evidence="3" type="ORF">PHACADRAFT_165282</name>
</gene>
<dbReference type="Gene3D" id="3.20.20.70">
    <property type="entry name" value="Aldolase class I"/>
    <property type="match status" value="2"/>
</dbReference>
<dbReference type="GeneID" id="18909308"/>
<evidence type="ECO:0000256" key="1">
    <source>
        <dbReference type="SAM" id="MobiDB-lite"/>
    </source>
</evidence>
<dbReference type="InterPro" id="IPR013785">
    <property type="entry name" value="Aldolase_TIM"/>
</dbReference>
<dbReference type="Pfam" id="PF00724">
    <property type="entry name" value="Oxidored_FMN"/>
    <property type="match status" value="1"/>
</dbReference>
<dbReference type="HOGENOM" id="CLU_012153_0_3_1"/>
<accession>K5VZB8</accession>
<dbReference type="GO" id="GO:0016491">
    <property type="term" value="F:oxidoreductase activity"/>
    <property type="evidence" value="ECO:0007669"/>
    <property type="project" value="InterPro"/>
</dbReference>
<dbReference type="GO" id="GO:0010181">
    <property type="term" value="F:FMN binding"/>
    <property type="evidence" value="ECO:0007669"/>
    <property type="project" value="InterPro"/>
</dbReference>
<dbReference type="RefSeq" id="XP_007399746.1">
    <property type="nucleotide sequence ID" value="XM_007399684.1"/>
</dbReference>
<dbReference type="OrthoDB" id="276546at2759"/>
<dbReference type="KEGG" id="pco:PHACADRAFT_165282"/>
<dbReference type="PANTHER" id="PTHR22893:SF91">
    <property type="entry name" value="NADPH DEHYDROGENASE 2-RELATED"/>
    <property type="match status" value="1"/>
</dbReference>
<dbReference type="AlphaFoldDB" id="K5VZB8"/>
<protein>
    <recommendedName>
        <fullName evidence="2">NADH:flavin oxidoreductase/NADH oxidase N-terminal domain-containing protein</fullName>
    </recommendedName>
</protein>
<evidence type="ECO:0000313" key="4">
    <source>
        <dbReference type="Proteomes" id="UP000008370"/>
    </source>
</evidence>
<dbReference type="CDD" id="cd02933">
    <property type="entry name" value="OYE_like_FMN"/>
    <property type="match status" value="1"/>
</dbReference>
<dbReference type="InterPro" id="IPR045247">
    <property type="entry name" value="Oye-like"/>
</dbReference>
<dbReference type="EMBL" id="JH930476">
    <property type="protein sequence ID" value="EKM51954.1"/>
    <property type="molecule type" value="Genomic_DNA"/>
</dbReference>
<evidence type="ECO:0000313" key="3">
    <source>
        <dbReference type="EMBL" id="EKM51954.1"/>
    </source>
</evidence>
<keyword evidence="4" id="KW-1185">Reference proteome</keyword>
<evidence type="ECO:0000259" key="2">
    <source>
        <dbReference type="Pfam" id="PF00724"/>
    </source>
</evidence>
<dbReference type="InterPro" id="IPR001155">
    <property type="entry name" value="OxRdtase_FMN_N"/>
</dbReference>
<name>K5VZB8_PHACS</name>
<sequence>MSANITDPLNLGDLVVRNRNVMASLTRNRSLPTNVPNEVNLEYYLQRAKGGCGLIMSEGTLISQQGTEWPNAPGIWSEEHVEAWKRIIDGVHQAGALIFCQLWHVGRVAHPDMPEQKKAGKPVPGPSAISARGGKFRTLPGKPGYVTPTAIEDPWVLVEEYRHAAKMAKKAGFDGVELHSANGYLVHEFLDYTSNKRTDEWGGSVENRCRFGLECLKVLIDVWGPARVGIKVNPCGGYNDVGMPLPDTIQTFTHYLTQISAMKIAHVQLVRYVPIMDPVVPVRPDIKQMEDNCPDAECRRGTPHNVLAVYGGIIKPPAASLKEHSERLIRGPAMPAPDLDHKNPTPTRLFVNGGLSPDEAKSLLDEGVVDGVVFGTLWISNPDLQKRIERGLPVNTQPDVKTFYLGHGDDIRAGYTTYPEAEGYRL</sequence>
<organism evidence="3 4">
    <name type="scientific">Phanerochaete carnosa (strain HHB-10118-sp)</name>
    <name type="common">White-rot fungus</name>
    <name type="synonym">Peniophora carnosa</name>
    <dbReference type="NCBI Taxonomy" id="650164"/>
    <lineage>
        <taxon>Eukaryota</taxon>
        <taxon>Fungi</taxon>
        <taxon>Dikarya</taxon>
        <taxon>Basidiomycota</taxon>
        <taxon>Agaricomycotina</taxon>
        <taxon>Agaricomycetes</taxon>
        <taxon>Polyporales</taxon>
        <taxon>Phanerochaetaceae</taxon>
        <taxon>Phanerochaete</taxon>
    </lineage>
</organism>